<feature type="compositionally biased region" description="Acidic residues" evidence="1">
    <location>
        <begin position="846"/>
        <end position="865"/>
    </location>
</feature>
<evidence type="ECO:0000313" key="3">
    <source>
        <dbReference type="Proteomes" id="UP000655588"/>
    </source>
</evidence>
<comment type="caution">
    <text evidence="2">The sequence shown here is derived from an EMBL/GenBank/DDBJ whole genome shotgun (WGS) entry which is preliminary data.</text>
</comment>
<organism evidence="2 3">
    <name type="scientific">Frieseomelitta varia</name>
    <dbReference type="NCBI Taxonomy" id="561572"/>
    <lineage>
        <taxon>Eukaryota</taxon>
        <taxon>Metazoa</taxon>
        <taxon>Ecdysozoa</taxon>
        <taxon>Arthropoda</taxon>
        <taxon>Hexapoda</taxon>
        <taxon>Insecta</taxon>
        <taxon>Pterygota</taxon>
        <taxon>Neoptera</taxon>
        <taxon>Endopterygota</taxon>
        <taxon>Hymenoptera</taxon>
        <taxon>Apocrita</taxon>
        <taxon>Aculeata</taxon>
        <taxon>Apoidea</taxon>
        <taxon>Anthophila</taxon>
        <taxon>Apidae</taxon>
        <taxon>Frieseomelitta</taxon>
    </lineage>
</organism>
<sequence>MAVIGPKSVLEIERMRQLQRQRLKQLAECDEIVSSETVNAIGRVTDVVRAADDNAPSSDELDEDLEEQYKDLNLYLDLPNDTYSLTAIRPELPTCVRYGVRSGMTHINMPKFSPLSRGHQLNDNIGNRGITRFKNSTINPMHRQSCASLLFQIQSLRSLLGAQCRNLGSVSLLPIISIKQGGATAITAFATTTIYKSRCWNEAVIDQIIEDGDTFYCESYKDINTDDRRLLSILDLKRTLVVQGKLMVNVSIEDAAYAGKFRSTEVTELHLVKALDLFFKRHDAGILSSPVLNVAIWKDAKYYNLFDGQPRKENCEPAADGASGTAKLFLVKDQIGLLFIILEKSNVKNEPFVLYAITISGVDHYTQPIDAEKLEKANHIQRRPSGYKMHEKYRAVVQGSYHVTHPAIPAPLRNRTFLIIALAALVYSRLVNANKWTRALIDLIFNQSNIYFVDLVRALDKDLKDEEFELRLDDIMGDVILGAYSAKVKIRTNVVPGYGQKKGKLAIDDGIREFFQTQLTGLLEIKNLFYAIWRHDDTYYFMDPFACDEEGFRSGTAEIDGSAVPGEAACVTMNSSINQVVETIMENTGSRDRDPFVIHGVRVLYVKTGIAPGGPLEKVIYREKGTNRRPQAPPTPMMKDSVMKFDEMVDTRPRVRPDVNRTRNAHVQVPDLLKYAEYYMRMDDEPMTYVIVPPEARKEPEEELGEEEEEEEDLERLRAEAGDVTEEEEEEEEEEERPPEQEEEAEPVEEPVVRVIKGYKVINPNRLVLQGSKNCLDESFDEWSRGRQGLIAALAALAYRRLKEPTKWRNMDVDQLIDVSNKIFGEVVDWIRKGRPKIKEKMEEIAGEVEEEEEEEEEEEMEGEVEEKLLPRPSHLDMTMLPIRLKMGENDVFFKTKMKIIEGEASPLANLAEALECYFNRYPELVLENKRLMYGVWKDGANFHVFNPYGSDEEGWRLRDYPASFAVVGSLNELTDLLYGVLEFNDPSFVIHFVGLDSIQPGLYTAVDDVTVPHDAAIELFKTRFLPITDDDVQRLEAELKAAEVVEEVPEIVDVDVMGEEEEEEEEEEEGRRPVKKLHEVVEKPLVDPLLETREQDQPDAPYRLNLVLLTSNVKVFEENEKTIDQLHEQRALEKLKYNHPPPYVLPSSKTLLKLIEAKRAKRSIPSLVSRFSIDSRLDVKKKGGISALYLAGPTIVMPTEYDSTFSKMIKLSPKKYLYSRILPICLMPLRAINDMYIQDEDLTKALRVEDLRRMVEERRKARECIQQPVPEVPVGVRIRPTLIPLGPIVKTPTLERKPITCVEKKKRKCLLSKADEGDALTEKILCNTEDLLLELFFPDFKAKDQLLEPKVTDSKIYEFQKAPETTIKRSGGQKKKPVQDVRGLKLTEDGIRILHGNMSFENRAEIETCHFKSCFFTALLCILAKIKLDPDRFSGKILDQLVFLGDKIYQQTGKLRYKPYRWFHHVEILDTIYNVITKQVVYADPKLNEDDDLEFVLDNFFEKNKTGIVVFANCSYAVWTANDRYYLYDPYPCDERGNAAEEGYSCLMEFCDMISMINKIEANIGENVKKPYRVYTICIAHMETRRRARKRRKKKWVRSVEKQVEEVGVERQVEEPGSGRFHELELSNVSEASLIESADWVKHESKTSLAYDMTIPGFAPIKHYNASMFDVTVLENEITAPLLAPFKMSSIRESEKMDDEMEAVKLLVRKKVYERRFKPHTAVSTPLDLCVMAWSLIHDPITWSVRAVRGLFEASVDYTFDSILATEDSTVGEMTDGLLPEFEIANYTFRVVFVPLHFGVLYATEGWNLSMSLQKVFDTPSYTGAILTCGDSHIGVLKRDENHFAWWTVRRTKNLRIVTSVDMKEFLKLIVQEIDQPEETMFIMRVITVSYGQKMDPDCSDTRGLHEPVVPTTSLPEIHRIPAKPYDLEAIFRPTVPESNKPIFIQGTVALNNRDTVTEPKVRRCYFVAALAVMVKRDIIQSPMPGMIDKVIEVAESVYREFPEPKFHTEHILRNVTVMNRIFDFRDRASPLVTLTVNPRTLKTDFYCQVKKHLRKYFKTDTSGILHFTNCCYGFWYSKATNAYYYLDPYQCNEKGRKVSNGGKACLCIFPSVCQMVKNMHLNQFEDTSGFFIHRFHVDSVNVPPFKTFKEDPMWLYLDYHWNFRHAPDIVKSNAKRRKHTDEPEKENVKQFWNNYAVEVSNLIYSVWGTIGSYDSRFGDRAGKNQAAICVAVLAMQYLSHPSRWGPAILDSAVICGDSYYTESLRSSVQKSAKHFNRFNLQVSFKIFPHLWTIDFRDGICGILYGARNRLTLANALVRSFEESPNVLIECNKVILAALAAKDGYYVADPCWVGPPLFDKDHGAIYVLRCKNMNTLVYAVIKMLNTNQRLDFHLTPMAFTFEQEDFNFVDGKTRGEARRKVLQEPVRTMPGKVTDPSVPIPGAQAVQDEDSYLAYRKNLETGIKKGHELETPELPCVEPVLKRDNVTSMLVSTTWHLNLGQAAPLEKSTPVFDPQLIKHVPEDCEDRVVGSFEPTRHVQMSINDLLAACDDYPRVVDFTGKPVVPPVMPLECTAARSFLTDDARREFHARTADMAQDVYETYKHRLPKTVKHPPIDDGMPVEDIHPITEEETEDETFTETEATETAEDD</sequence>
<feature type="compositionally biased region" description="Acidic residues" evidence="1">
    <location>
        <begin position="2630"/>
        <end position="2650"/>
    </location>
</feature>
<name>A0A833S9W8_9HYME</name>
<reference evidence="2" key="1">
    <citation type="submission" date="2019-11" db="EMBL/GenBank/DDBJ databases">
        <title>The nuclear and mitochondrial genomes of Frieseomelitta varia - a highly eusocial stingless bee (Meliponini) with a permanently sterile worker caste.</title>
        <authorList>
            <person name="Freitas F.C.P."/>
            <person name="Lourenco A.P."/>
            <person name="Nunes F.M.F."/>
            <person name="Paschoal A.R."/>
            <person name="Abreu F.C.P."/>
            <person name="Barbin F.O."/>
            <person name="Bataglia L."/>
            <person name="Cardoso-Junior C.A.M."/>
            <person name="Cervoni M.S."/>
            <person name="Silva S.R."/>
            <person name="Dalarmi F."/>
            <person name="Del Lama M.A."/>
            <person name="Depintor T.S."/>
            <person name="Ferreira K.M."/>
            <person name="Goria P.S."/>
            <person name="Jaskot M.C."/>
            <person name="Lago D.C."/>
            <person name="Luna-Lucena D."/>
            <person name="Moda L.M."/>
            <person name="Nascimento L."/>
            <person name="Pedrino M."/>
            <person name="Rabico F.O."/>
            <person name="Sanches F.C."/>
            <person name="Santos D.E."/>
            <person name="Santos C.G."/>
            <person name="Vieira J."/>
            <person name="Lopes T.F."/>
            <person name="Barchuk A.R."/>
            <person name="Hartfelder K."/>
            <person name="Simoes Z.L.P."/>
            <person name="Bitondi M.M.G."/>
            <person name="Pinheiro D.G."/>
        </authorList>
    </citation>
    <scope>NUCLEOTIDE SEQUENCE</scope>
    <source>
        <strain evidence="2">USP_RPSP 00005682</strain>
        <tissue evidence="2">Whole individual</tissue>
    </source>
</reference>
<proteinExistence type="predicted"/>
<gene>
    <name evidence="2" type="ORF">E2986_06259</name>
</gene>
<feature type="region of interest" description="Disordered" evidence="1">
    <location>
        <begin position="695"/>
        <end position="750"/>
    </location>
</feature>
<dbReference type="Proteomes" id="UP000655588">
    <property type="component" value="Unassembled WGS sequence"/>
</dbReference>
<accession>A0A833S9W8</accession>
<dbReference type="Gene3D" id="3.90.70.120">
    <property type="match status" value="4"/>
</dbReference>
<feature type="compositionally biased region" description="Acidic residues" evidence="1">
    <location>
        <begin position="701"/>
        <end position="714"/>
    </location>
</feature>
<dbReference type="PANTHER" id="PTHR40552:SF6">
    <property type="entry name" value="FI09606P-RELATED"/>
    <property type="match status" value="1"/>
</dbReference>
<dbReference type="EMBL" id="WNWW01000214">
    <property type="protein sequence ID" value="KAF3428526.1"/>
    <property type="molecule type" value="Genomic_DNA"/>
</dbReference>
<evidence type="ECO:0000256" key="1">
    <source>
        <dbReference type="SAM" id="MobiDB-lite"/>
    </source>
</evidence>
<keyword evidence="3" id="KW-1185">Reference proteome</keyword>
<feature type="compositionally biased region" description="Acidic residues" evidence="1">
    <location>
        <begin position="723"/>
        <end position="749"/>
    </location>
</feature>
<dbReference type="PANTHER" id="PTHR40552">
    <property type="entry name" value="AT05186P-RELATED"/>
    <property type="match status" value="1"/>
</dbReference>
<protein>
    <submittedName>
        <fullName evidence="2">Uncharacterized protein</fullName>
    </submittedName>
</protein>
<evidence type="ECO:0000313" key="2">
    <source>
        <dbReference type="EMBL" id="KAF3428526.1"/>
    </source>
</evidence>
<feature type="region of interest" description="Disordered" evidence="1">
    <location>
        <begin position="846"/>
        <end position="866"/>
    </location>
</feature>
<feature type="region of interest" description="Disordered" evidence="1">
    <location>
        <begin position="2629"/>
        <end position="2650"/>
    </location>
</feature>